<dbReference type="EMBL" id="ML220127">
    <property type="protein sequence ID" value="TGZ80033.1"/>
    <property type="molecule type" value="Genomic_DNA"/>
</dbReference>
<reference evidence="2 3" key="1">
    <citation type="submission" date="2019-04" db="EMBL/GenBank/DDBJ databases">
        <title>Comparative genomics and transcriptomics to analyze fruiting body development in filamentous ascomycetes.</title>
        <authorList>
            <consortium name="DOE Joint Genome Institute"/>
            <person name="Lutkenhaus R."/>
            <person name="Traeger S."/>
            <person name="Breuer J."/>
            <person name="Kuo A."/>
            <person name="Lipzen A."/>
            <person name="Pangilinan J."/>
            <person name="Dilworth D."/>
            <person name="Sandor L."/>
            <person name="Poggeler S."/>
            <person name="Barry K."/>
            <person name="Grigoriev I.V."/>
            <person name="Nowrousian M."/>
        </authorList>
    </citation>
    <scope>NUCLEOTIDE SEQUENCE [LARGE SCALE GENOMIC DNA]</scope>
    <source>
        <strain evidence="2 3">CBS 389.68</strain>
    </source>
</reference>
<feature type="compositionally biased region" description="Low complexity" evidence="1">
    <location>
        <begin position="109"/>
        <end position="134"/>
    </location>
</feature>
<gene>
    <name evidence="2" type="ORF">EX30DRAFT_396610</name>
</gene>
<name>A0A4S2MU54_9PEZI</name>
<dbReference type="InParanoid" id="A0A4S2MU54"/>
<sequence>MRRYRPPPPPPPRSPPTWDYNPHHHTCLSLPTTPTSTLPITSWTPLDPGGHSFVFRVTIEGCERGVVFKLFRFPTLDPRPGDPEHRTPYAYFRREAGCYMKFSSLSSLSPSPTSTTASTDTIETTDTTNTTTSPPYRPVPRLYSFISLSPAHETHLTQSQHLRGLNAPKHRRYYRKTPAEMPVVGVWMEDLSPCERLSKRMLQEEARLQEEGGLREGNGLRKEVMEAWRWVSGRGVLQGDVKWRNVIVRKAEGEEEIGGIGETGGKRAVWIDFSNARTREMVVEEGEDWGEEVRREEEKVRKMLRVGVRGGAGLGAVEVEGAGEGVREKVE</sequence>
<proteinExistence type="predicted"/>
<protein>
    <recommendedName>
        <fullName evidence="4">Protein kinase domain-containing protein</fullName>
    </recommendedName>
</protein>
<organism evidence="2 3">
    <name type="scientific">Ascodesmis nigricans</name>
    <dbReference type="NCBI Taxonomy" id="341454"/>
    <lineage>
        <taxon>Eukaryota</taxon>
        <taxon>Fungi</taxon>
        <taxon>Dikarya</taxon>
        <taxon>Ascomycota</taxon>
        <taxon>Pezizomycotina</taxon>
        <taxon>Pezizomycetes</taxon>
        <taxon>Pezizales</taxon>
        <taxon>Ascodesmidaceae</taxon>
        <taxon>Ascodesmis</taxon>
    </lineage>
</organism>
<accession>A0A4S2MU54</accession>
<evidence type="ECO:0000256" key="1">
    <source>
        <dbReference type="SAM" id="MobiDB-lite"/>
    </source>
</evidence>
<dbReference type="AlphaFoldDB" id="A0A4S2MU54"/>
<keyword evidence="3" id="KW-1185">Reference proteome</keyword>
<evidence type="ECO:0008006" key="4">
    <source>
        <dbReference type="Google" id="ProtNLM"/>
    </source>
</evidence>
<feature type="region of interest" description="Disordered" evidence="1">
    <location>
        <begin position="109"/>
        <end position="136"/>
    </location>
</feature>
<dbReference type="Proteomes" id="UP000298138">
    <property type="component" value="Unassembled WGS sequence"/>
</dbReference>
<evidence type="ECO:0000313" key="3">
    <source>
        <dbReference type="Proteomes" id="UP000298138"/>
    </source>
</evidence>
<evidence type="ECO:0000313" key="2">
    <source>
        <dbReference type="EMBL" id="TGZ80033.1"/>
    </source>
</evidence>